<dbReference type="Gene3D" id="3.20.20.80">
    <property type="entry name" value="Glycosidases"/>
    <property type="match status" value="1"/>
</dbReference>
<comment type="caution">
    <text evidence="1">The sequence shown here is derived from an EMBL/GenBank/DDBJ whole genome shotgun (WGS) entry which is preliminary data.</text>
</comment>
<accession>A0ABY0BH01</accession>
<evidence type="ECO:0000313" key="1">
    <source>
        <dbReference type="EMBL" id="RUM16510.1"/>
    </source>
</evidence>
<protein>
    <recommendedName>
        <fullName evidence="3">ChbG/HpnK family deacetylase</fullName>
    </recommendedName>
</protein>
<organism evidence="1 2">
    <name type="scientific">Rhizobium fabae</name>
    <dbReference type="NCBI Taxonomy" id="573179"/>
    <lineage>
        <taxon>Bacteria</taxon>
        <taxon>Pseudomonadati</taxon>
        <taxon>Pseudomonadota</taxon>
        <taxon>Alphaproteobacteria</taxon>
        <taxon>Hyphomicrobiales</taxon>
        <taxon>Rhizobiaceae</taxon>
        <taxon>Rhizobium/Agrobacterium group</taxon>
        <taxon>Rhizobium</taxon>
    </lineage>
</organism>
<dbReference type="Proteomes" id="UP000272004">
    <property type="component" value="Unassembled WGS sequence"/>
</dbReference>
<evidence type="ECO:0008006" key="3">
    <source>
        <dbReference type="Google" id="ProtNLM"/>
    </source>
</evidence>
<reference evidence="1 2" key="1">
    <citation type="submission" date="2018-11" db="EMBL/GenBank/DDBJ databases">
        <authorList>
            <person name="Huo Y."/>
        </authorList>
    </citation>
    <scope>NUCLEOTIDE SEQUENCE [LARGE SCALE GENOMIC DNA]</scope>
    <source>
        <strain evidence="1 2">CCBAU 33202</strain>
    </source>
</reference>
<evidence type="ECO:0000313" key="2">
    <source>
        <dbReference type="Proteomes" id="UP000272004"/>
    </source>
</evidence>
<proteinExistence type="predicted"/>
<keyword evidence="2" id="KW-1185">Reference proteome</keyword>
<gene>
    <name evidence="1" type="ORF">EFB14_00230</name>
</gene>
<name>A0ABY0BH01_9HYPH</name>
<dbReference type="EMBL" id="RJJU01000001">
    <property type="protein sequence ID" value="RUM16510.1"/>
    <property type="molecule type" value="Genomic_DNA"/>
</dbReference>
<sequence>MLFFRHVGQIRLTVEWDSSRSHSAVQELREQSTMTPIRSLMVFDTAIDAGDFARSCLEWGIDTPCLHPGFLEDGRMVRALEGEGLRSWLNVPVFCDPKYLARHPEDYAVTSLGRRAGEEDWLHFVCPSREDYLESVIKALRRDLGKLTPAVVSLDFIRHFLFWERVALDGRAAGIEDGCYCPLCLSRFEKACGEVVDRGNAPAYIHCHLLQPWTEWKCRCISDVAERLFGEIRALAPGAALAVHTLPWRETDLDGAIRIRAGQDAASLARHADMIAPMAFTQMLGQTALWKEQLLADIRMSTGKPVCFYVQAEALYRPGNITAEQFDAELTEAGNADPAAIMVFQYEQLAARPEKAAILRKHFRA</sequence>